<protein>
    <submittedName>
        <fullName evidence="1">Uncharacterized protein</fullName>
    </submittedName>
</protein>
<comment type="caution">
    <text evidence="1">The sequence shown here is derived from an EMBL/GenBank/DDBJ whole genome shotgun (WGS) entry which is preliminary data.</text>
</comment>
<dbReference type="AlphaFoldDB" id="A0A242KBU9"/>
<gene>
    <name evidence="1" type="ORF">A5888_000457</name>
</gene>
<accession>A0A242KBU9</accession>
<dbReference type="EMBL" id="NGMM01000001">
    <property type="protein sequence ID" value="OTP18643.1"/>
    <property type="molecule type" value="Genomic_DNA"/>
</dbReference>
<organism evidence="1">
    <name type="scientific">Candidatus Enterococcus clewellii</name>
    <dbReference type="NCBI Taxonomy" id="1834193"/>
    <lineage>
        <taxon>Bacteria</taxon>
        <taxon>Bacillati</taxon>
        <taxon>Bacillota</taxon>
        <taxon>Bacilli</taxon>
        <taxon>Lactobacillales</taxon>
        <taxon>Enterococcaceae</taxon>
        <taxon>Enterococcus</taxon>
    </lineage>
</organism>
<reference evidence="1" key="1">
    <citation type="submission" date="2017-05" db="EMBL/GenBank/DDBJ databases">
        <title>The Genome Sequence of Enterococcus sp. 9E7_DIV0242.</title>
        <authorList>
            <consortium name="The Broad Institute Genomics Platform"/>
            <consortium name="The Broad Institute Genomic Center for Infectious Diseases"/>
            <person name="Earl A."/>
            <person name="Manson A."/>
            <person name="Schwartman J."/>
            <person name="Gilmore M."/>
            <person name="Abouelleil A."/>
            <person name="Cao P."/>
            <person name="Chapman S."/>
            <person name="Cusick C."/>
            <person name="Shea T."/>
            <person name="Young S."/>
            <person name="Neafsey D."/>
            <person name="Nusbaum C."/>
            <person name="Birren B."/>
        </authorList>
    </citation>
    <scope>NUCLEOTIDE SEQUENCE [LARGE SCALE GENOMIC DNA]</scope>
    <source>
        <strain evidence="1">9E7_DIV0242</strain>
    </source>
</reference>
<sequence length="258" mass="30253">MKQTFQEKNFEKFLEEMVDFQLIRREERGYSLTLSFFDAAISDKDKQFAEDFTQDMTNQEVDPSYLYGEVLWNRLFESENDYFFGVIDSSDDTQPFFEKHQTGNEQLQFVSIHPKDQQPLDFASYFSVMEATSGEGLPEVYQELQELIGDVDSAYFAAQTYRIVRAVLKNRRIADKRNIFLEAFVMTNGLIKTEKGWQLKAPILQNETITKELDISPYITHYNQVTDTNQRVFEKMQFYSCCMAIILNGKEAFSYLII</sequence>
<name>A0A242KBU9_9ENTE</name>
<evidence type="ECO:0000313" key="1">
    <source>
        <dbReference type="EMBL" id="OTP18643.1"/>
    </source>
</evidence>
<dbReference type="OrthoDB" id="2194666at2"/>
<proteinExistence type="predicted"/>